<proteinExistence type="predicted"/>
<dbReference type="AlphaFoldDB" id="A0A6C0JSM6"/>
<organism evidence="1">
    <name type="scientific">viral metagenome</name>
    <dbReference type="NCBI Taxonomy" id="1070528"/>
    <lineage>
        <taxon>unclassified sequences</taxon>
        <taxon>metagenomes</taxon>
        <taxon>organismal metagenomes</taxon>
    </lineage>
</organism>
<name>A0A6C0JSM6_9ZZZZ</name>
<reference evidence="1" key="1">
    <citation type="journal article" date="2020" name="Nature">
        <title>Giant virus diversity and host interactions through global metagenomics.</title>
        <authorList>
            <person name="Schulz F."/>
            <person name="Roux S."/>
            <person name="Paez-Espino D."/>
            <person name="Jungbluth S."/>
            <person name="Walsh D.A."/>
            <person name="Denef V.J."/>
            <person name="McMahon K.D."/>
            <person name="Konstantinidis K.T."/>
            <person name="Eloe-Fadrosh E.A."/>
            <person name="Kyrpides N.C."/>
            <person name="Woyke T."/>
        </authorList>
    </citation>
    <scope>NUCLEOTIDE SEQUENCE</scope>
    <source>
        <strain evidence="1">GVMAG-S-1041349-163</strain>
    </source>
</reference>
<sequence>MSDDEIKTIFEKIENSQNKNKEIISTKVKEYFMNLKICDEDLKGFLEIQNLWVDGEVKAEIVFSKTDICFYKMQHGANAGLNCKKKVTAEVDGHLYCSTHSKSAKEGKLTLLKTYFPNNIQPTKLLVKKVPLELTIAPKYKIGIINGYNVIEGTTYIIGDDFVIKGKLIVDNNTVGAECERLTDEDVKEVEKLGIKWERDDTIKDELLRKEFKDVKLEDL</sequence>
<evidence type="ECO:0000313" key="1">
    <source>
        <dbReference type="EMBL" id="QHU07816.1"/>
    </source>
</evidence>
<accession>A0A6C0JSM6</accession>
<protein>
    <submittedName>
        <fullName evidence="1">Uncharacterized protein</fullName>
    </submittedName>
</protein>
<dbReference type="EMBL" id="MN740687">
    <property type="protein sequence ID" value="QHU07816.1"/>
    <property type="molecule type" value="Genomic_DNA"/>
</dbReference>